<dbReference type="Gene3D" id="4.10.60.10">
    <property type="entry name" value="Zinc finger, CCHC-type"/>
    <property type="match status" value="1"/>
</dbReference>
<proteinExistence type="predicted"/>
<feature type="domain" description="CCHC-type" evidence="3">
    <location>
        <begin position="133"/>
        <end position="148"/>
    </location>
</feature>
<evidence type="ECO:0000256" key="2">
    <source>
        <dbReference type="SAM" id="MobiDB-lite"/>
    </source>
</evidence>
<organism evidence="4 5">
    <name type="scientific">Salix brachista</name>
    <dbReference type="NCBI Taxonomy" id="2182728"/>
    <lineage>
        <taxon>Eukaryota</taxon>
        <taxon>Viridiplantae</taxon>
        <taxon>Streptophyta</taxon>
        <taxon>Embryophyta</taxon>
        <taxon>Tracheophyta</taxon>
        <taxon>Spermatophyta</taxon>
        <taxon>Magnoliopsida</taxon>
        <taxon>eudicotyledons</taxon>
        <taxon>Gunneridae</taxon>
        <taxon>Pentapetalae</taxon>
        <taxon>rosids</taxon>
        <taxon>fabids</taxon>
        <taxon>Malpighiales</taxon>
        <taxon>Salicaceae</taxon>
        <taxon>Saliceae</taxon>
        <taxon>Salix</taxon>
    </lineage>
</organism>
<dbReference type="AlphaFoldDB" id="A0A5N5MEH2"/>
<reference evidence="5" key="1">
    <citation type="journal article" date="2019" name="Gigascience">
        <title>De novo genome assembly of the endangered Acer yangbiense, a plant species with extremely small populations endemic to Yunnan Province, China.</title>
        <authorList>
            <person name="Yang J."/>
            <person name="Wariss H.M."/>
            <person name="Tao L."/>
            <person name="Zhang R."/>
            <person name="Yun Q."/>
            <person name="Hollingsworth P."/>
            <person name="Dao Z."/>
            <person name="Luo G."/>
            <person name="Guo H."/>
            <person name="Ma Y."/>
            <person name="Sun W."/>
        </authorList>
    </citation>
    <scope>NUCLEOTIDE SEQUENCE [LARGE SCALE GENOMIC DNA]</scope>
    <source>
        <strain evidence="5">cv. br00</strain>
    </source>
</reference>
<evidence type="ECO:0000313" key="5">
    <source>
        <dbReference type="Proteomes" id="UP000326939"/>
    </source>
</evidence>
<keyword evidence="5" id="KW-1185">Reference proteome</keyword>
<sequence>MARMEAMIQQLVRGPLALPMRVPTTVQGWNLPLESPETDLMLTTVTMTREKKQQTRLKINCSDETNLNIGNASESAYKGKLTAIDVQSTPKVVPDQTSRGASSSNSPAGNRTTAVAKEAPRAPNTYAKTGGFKCYRCGQLGHRSNECPARRPVNFIGAGAYGEEGQYEGEETETEELLEGAEIAEEEGDFVNCVVQRVLARECPCLQLGRKIAMVPKQNSGGVANKATTEDHSLLSLVTSFPDLEEEVKEAREVHVVVV</sequence>
<keyword evidence="1" id="KW-0863">Zinc-finger</keyword>
<dbReference type="Pfam" id="PF00098">
    <property type="entry name" value="zf-CCHC"/>
    <property type="match status" value="1"/>
</dbReference>
<protein>
    <recommendedName>
        <fullName evidence="3">CCHC-type domain-containing protein</fullName>
    </recommendedName>
</protein>
<keyword evidence="1" id="KW-0479">Metal-binding</keyword>
<dbReference type="SUPFAM" id="SSF57756">
    <property type="entry name" value="Retrovirus zinc finger-like domains"/>
    <property type="match status" value="1"/>
</dbReference>
<feature type="region of interest" description="Disordered" evidence="2">
    <location>
        <begin position="88"/>
        <end position="122"/>
    </location>
</feature>
<dbReference type="GO" id="GO:0008270">
    <property type="term" value="F:zinc ion binding"/>
    <property type="evidence" value="ECO:0007669"/>
    <property type="project" value="UniProtKB-KW"/>
</dbReference>
<gene>
    <name evidence="4" type="ORF">DKX38_010014</name>
</gene>
<accession>A0A5N5MEH2</accession>
<dbReference type="SMART" id="SM00343">
    <property type="entry name" value="ZnF_C2HC"/>
    <property type="match status" value="1"/>
</dbReference>
<comment type="caution">
    <text evidence="4">The sequence shown here is derived from an EMBL/GenBank/DDBJ whole genome shotgun (WGS) entry which is preliminary data.</text>
</comment>
<evidence type="ECO:0000313" key="4">
    <source>
        <dbReference type="EMBL" id="KAB5552703.1"/>
    </source>
</evidence>
<dbReference type="GO" id="GO:0003676">
    <property type="term" value="F:nucleic acid binding"/>
    <property type="evidence" value="ECO:0007669"/>
    <property type="project" value="InterPro"/>
</dbReference>
<dbReference type="InterPro" id="IPR001878">
    <property type="entry name" value="Znf_CCHC"/>
</dbReference>
<feature type="compositionally biased region" description="Polar residues" evidence="2">
    <location>
        <begin position="88"/>
        <end position="113"/>
    </location>
</feature>
<evidence type="ECO:0000259" key="3">
    <source>
        <dbReference type="PROSITE" id="PS50158"/>
    </source>
</evidence>
<evidence type="ECO:0000256" key="1">
    <source>
        <dbReference type="PROSITE-ProRule" id="PRU00047"/>
    </source>
</evidence>
<name>A0A5N5MEH2_9ROSI</name>
<dbReference type="Proteomes" id="UP000326939">
    <property type="component" value="Chromosome 6"/>
</dbReference>
<keyword evidence="1" id="KW-0862">Zinc</keyword>
<dbReference type="InterPro" id="IPR036875">
    <property type="entry name" value="Znf_CCHC_sf"/>
</dbReference>
<dbReference type="PROSITE" id="PS50158">
    <property type="entry name" value="ZF_CCHC"/>
    <property type="match status" value="1"/>
</dbReference>
<dbReference type="EMBL" id="VDCV01000006">
    <property type="protein sequence ID" value="KAB5552703.1"/>
    <property type="molecule type" value="Genomic_DNA"/>
</dbReference>